<protein>
    <submittedName>
        <fullName evidence="1">Uncharacterized protein</fullName>
    </submittedName>
</protein>
<proteinExistence type="predicted"/>
<dbReference type="EMBL" id="FZQP02000904">
    <property type="protein sequence ID" value="VVC90944.1"/>
    <property type="molecule type" value="Genomic_DNA"/>
</dbReference>
<dbReference type="AlphaFoldDB" id="A0A5E4Q133"/>
<gene>
    <name evidence="1" type="ORF">LSINAPIS_LOCUS3743</name>
</gene>
<keyword evidence="2" id="KW-1185">Reference proteome</keyword>
<name>A0A5E4Q133_9NEOP</name>
<accession>A0A5E4Q133</accession>
<evidence type="ECO:0000313" key="1">
    <source>
        <dbReference type="EMBL" id="VVC90944.1"/>
    </source>
</evidence>
<sequence>MCRFFAGQPTSVNNAASVLFRCIGDLSTLQCKSSNTNTVARDDEACVRNPEAAQKTLLNSATALDSYVGWIAASWVTFFTRNERDTHICWVGAL</sequence>
<evidence type="ECO:0000313" key="2">
    <source>
        <dbReference type="Proteomes" id="UP000324832"/>
    </source>
</evidence>
<reference evidence="1 2" key="1">
    <citation type="submission" date="2017-07" db="EMBL/GenBank/DDBJ databases">
        <authorList>
            <person name="Talla V."/>
            <person name="Backstrom N."/>
        </authorList>
    </citation>
    <scope>NUCLEOTIDE SEQUENCE [LARGE SCALE GENOMIC DNA]</scope>
</reference>
<organism evidence="1 2">
    <name type="scientific">Leptidea sinapis</name>
    <dbReference type="NCBI Taxonomy" id="189913"/>
    <lineage>
        <taxon>Eukaryota</taxon>
        <taxon>Metazoa</taxon>
        <taxon>Ecdysozoa</taxon>
        <taxon>Arthropoda</taxon>
        <taxon>Hexapoda</taxon>
        <taxon>Insecta</taxon>
        <taxon>Pterygota</taxon>
        <taxon>Neoptera</taxon>
        <taxon>Endopterygota</taxon>
        <taxon>Lepidoptera</taxon>
        <taxon>Glossata</taxon>
        <taxon>Ditrysia</taxon>
        <taxon>Papilionoidea</taxon>
        <taxon>Pieridae</taxon>
        <taxon>Dismorphiinae</taxon>
        <taxon>Leptidea</taxon>
    </lineage>
</organism>
<dbReference type="Proteomes" id="UP000324832">
    <property type="component" value="Unassembled WGS sequence"/>
</dbReference>